<evidence type="ECO:0000313" key="2">
    <source>
        <dbReference type="Proteomes" id="UP000217895"/>
    </source>
</evidence>
<dbReference type="AlphaFoldDB" id="A0A1Z4JGB7"/>
<name>A0A1Z4JGB7_LEPBY</name>
<dbReference type="EMBL" id="AP018203">
    <property type="protein sequence ID" value="BAY55814.1"/>
    <property type="molecule type" value="Genomic_DNA"/>
</dbReference>
<reference evidence="1 2" key="1">
    <citation type="submission" date="2017-06" db="EMBL/GenBank/DDBJ databases">
        <title>Genome sequencing of cyanobaciteial culture collection at National Institute for Environmental Studies (NIES).</title>
        <authorList>
            <person name="Hirose Y."/>
            <person name="Shimura Y."/>
            <person name="Fujisawa T."/>
            <person name="Nakamura Y."/>
            <person name="Kawachi M."/>
        </authorList>
    </citation>
    <scope>NUCLEOTIDE SEQUENCE [LARGE SCALE GENOMIC DNA]</scope>
    <source>
        <strain evidence="1 2">NIES-2135</strain>
    </source>
</reference>
<dbReference type="Proteomes" id="UP000217895">
    <property type="component" value="Chromosome"/>
</dbReference>
<accession>A0A1Z4JGB7</accession>
<gene>
    <name evidence="1" type="ORF">NIES2135_26380</name>
</gene>
<organism evidence="1 2">
    <name type="scientific">Leptolyngbya boryana NIES-2135</name>
    <dbReference type="NCBI Taxonomy" id="1973484"/>
    <lineage>
        <taxon>Bacteria</taxon>
        <taxon>Bacillati</taxon>
        <taxon>Cyanobacteriota</taxon>
        <taxon>Cyanophyceae</taxon>
        <taxon>Leptolyngbyales</taxon>
        <taxon>Leptolyngbyaceae</taxon>
        <taxon>Leptolyngbya group</taxon>
        <taxon>Leptolyngbya</taxon>
    </lineage>
</organism>
<proteinExistence type="predicted"/>
<sequence>MPSIYTDLTQALAFVKELTSISDRDAILTQKLKISAGKLKAETEIEGDVLPAGTVIYRSYYVSAKALQQNRKDVSVKQADGVTFSNLVGMIDSLMDEQLAIDTSLDLEVPPGFVATTDLDGSMNTAGGSIPVMSILVG</sequence>
<evidence type="ECO:0000313" key="1">
    <source>
        <dbReference type="EMBL" id="BAY55814.1"/>
    </source>
</evidence>
<keyword evidence="2" id="KW-1185">Reference proteome</keyword>
<protein>
    <submittedName>
        <fullName evidence="1">Uncharacterized protein</fullName>
    </submittedName>
</protein>